<comment type="caution">
    <text evidence="9">The sequence shown here is derived from an EMBL/GenBank/DDBJ whole genome shotgun (WGS) entry which is preliminary data.</text>
</comment>
<evidence type="ECO:0000256" key="1">
    <source>
        <dbReference type="ARBA" id="ARBA00022723"/>
    </source>
</evidence>
<feature type="compositionally biased region" description="Polar residues" evidence="6">
    <location>
        <begin position="67"/>
        <end position="76"/>
    </location>
</feature>
<dbReference type="PANTHER" id="PTHR47103:SF8">
    <property type="entry name" value="DNA-BINDING PROTEIN"/>
    <property type="match status" value="1"/>
</dbReference>
<dbReference type="Pfam" id="PF00098">
    <property type="entry name" value="zf-CCHC"/>
    <property type="match status" value="2"/>
</dbReference>
<dbReference type="SUPFAM" id="SSF57756">
    <property type="entry name" value="Retrovirus zinc finger-like domains"/>
    <property type="match status" value="2"/>
</dbReference>
<feature type="non-terminal residue" evidence="9">
    <location>
        <position position="1"/>
    </location>
</feature>
<evidence type="ECO:0000256" key="3">
    <source>
        <dbReference type="ARBA" id="ARBA00022771"/>
    </source>
</evidence>
<dbReference type="EMBL" id="JABANO010012741">
    <property type="protein sequence ID" value="KAF4741275.1"/>
    <property type="molecule type" value="Genomic_DNA"/>
</dbReference>
<evidence type="ECO:0000256" key="2">
    <source>
        <dbReference type="ARBA" id="ARBA00022737"/>
    </source>
</evidence>
<dbReference type="GO" id="GO:0008270">
    <property type="term" value="F:zinc ion binding"/>
    <property type="evidence" value="ECO:0007669"/>
    <property type="project" value="UniProtKB-KW"/>
</dbReference>
<keyword evidence="1" id="KW-0479">Metal-binding</keyword>
<keyword evidence="4" id="KW-0862">Zinc</keyword>
<evidence type="ECO:0000259" key="7">
    <source>
        <dbReference type="PROSITE" id="PS50158"/>
    </source>
</evidence>
<organism evidence="9 10">
    <name type="scientific">Perkinsus olseni</name>
    <name type="common">Perkinsus atlanticus</name>
    <dbReference type="NCBI Taxonomy" id="32597"/>
    <lineage>
        <taxon>Eukaryota</taxon>
        <taxon>Sar</taxon>
        <taxon>Alveolata</taxon>
        <taxon>Perkinsozoa</taxon>
        <taxon>Perkinsea</taxon>
        <taxon>Perkinsida</taxon>
        <taxon>Perkinsidae</taxon>
        <taxon>Perkinsus</taxon>
    </lineage>
</organism>
<protein>
    <recommendedName>
        <fullName evidence="7">CCHC-type domain-containing protein</fullName>
    </recommendedName>
</protein>
<evidence type="ECO:0000313" key="10">
    <source>
        <dbReference type="Proteomes" id="UP000553632"/>
    </source>
</evidence>
<feature type="domain" description="CCHC-type" evidence="7">
    <location>
        <begin position="116"/>
        <end position="130"/>
    </location>
</feature>
<feature type="region of interest" description="Disordered" evidence="6">
    <location>
        <begin position="27"/>
        <end position="76"/>
    </location>
</feature>
<dbReference type="SMART" id="SM00343">
    <property type="entry name" value="ZnF_C2HC"/>
    <property type="match status" value="5"/>
</dbReference>
<feature type="domain" description="CCHC-type" evidence="7">
    <location>
        <begin position="188"/>
        <end position="203"/>
    </location>
</feature>
<accession>A0A7J6T857</accession>
<keyword evidence="2" id="KW-0677">Repeat</keyword>
<proteinExistence type="predicted"/>
<evidence type="ECO:0000256" key="6">
    <source>
        <dbReference type="SAM" id="MobiDB-lite"/>
    </source>
</evidence>
<dbReference type="AlphaFoldDB" id="A0A7J6T857"/>
<dbReference type="InterPro" id="IPR001878">
    <property type="entry name" value="Znf_CCHC"/>
</dbReference>
<feature type="non-terminal residue" evidence="9">
    <location>
        <position position="225"/>
    </location>
</feature>
<dbReference type="GO" id="GO:0003676">
    <property type="term" value="F:nucleic acid binding"/>
    <property type="evidence" value="ECO:0007669"/>
    <property type="project" value="InterPro"/>
</dbReference>
<keyword evidence="10" id="KW-1185">Reference proteome</keyword>
<dbReference type="EMBL" id="JABANM010016327">
    <property type="protein sequence ID" value="KAF4729625.1"/>
    <property type="molecule type" value="Genomic_DNA"/>
</dbReference>
<dbReference type="InterPro" id="IPR036875">
    <property type="entry name" value="Znf_CCHC_sf"/>
</dbReference>
<feature type="domain" description="CCHC-type" evidence="7">
    <location>
        <begin position="169"/>
        <end position="184"/>
    </location>
</feature>
<evidence type="ECO:0000256" key="5">
    <source>
        <dbReference type="PROSITE-ProRule" id="PRU00047"/>
    </source>
</evidence>
<sequence length="225" mass="23972">VVVVVVVVVGVGVVGFTVSPSIGCSCGQPGHKSGDCRSSSSLLGGRYESKPEAPHHPSSVDQPGHSVRSSYHLSPVNPTQQAEVDVAVAPPRRPVQCLQCLQYGHMARDCPNPRVCHRCAEPGHESWQCPHPVLVLQGPLAQNRRSSEATTTTQDAITSRSSNTANIQCLQCLQFGHIARNCPNARACHRCGQPGHESRMCPSSGYQVRGSSSEACQPSFTTTAQ</sequence>
<reference evidence="10 11" key="1">
    <citation type="submission" date="2020-04" db="EMBL/GenBank/DDBJ databases">
        <title>Perkinsus olseni comparative genomics.</title>
        <authorList>
            <person name="Bogema D.R."/>
        </authorList>
    </citation>
    <scope>NUCLEOTIDE SEQUENCE [LARGE SCALE GENOMIC DNA]</scope>
    <source>
        <strain evidence="8">ATCC PRA-205</strain>
        <strain evidence="9 10">ATCC PRA-207</strain>
    </source>
</reference>
<dbReference type="Gene3D" id="4.10.60.10">
    <property type="entry name" value="Zinc finger, CCHC-type"/>
    <property type="match status" value="2"/>
</dbReference>
<evidence type="ECO:0000313" key="8">
    <source>
        <dbReference type="EMBL" id="KAF4729625.1"/>
    </source>
</evidence>
<dbReference type="PROSITE" id="PS50158">
    <property type="entry name" value="ZF_CCHC"/>
    <property type="match status" value="4"/>
</dbReference>
<evidence type="ECO:0000313" key="9">
    <source>
        <dbReference type="EMBL" id="KAF4741275.1"/>
    </source>
</evidence>
<feature type="compositionally biased region" description="Polar residues" evidence="6">
    <location>
        <begin position="204"/>
        <end position="225"/>
    </location>
</feature>
<feature type="domain" description="CCHC-type" evidence="7">
    <location>
        <begin position="97"/>
        <end position="112"/>
    </location>
</feature>
<dbReference type="Proteomes" id="UP000574390">
    <property type="component" value="Unassembled WGS sequence"/>
</dbReference>
<evidence type="ECO:0000256" key="4">
    <source>
        <dbReference type="ARBA" id="ARBA00022833"/>
    </source>
</evidence>
<evidence type="ECO:0000313" key="11">
    <source>
        <dbReference type="Proteomes" id="UP000574390"/>
    </source>
</evidence>
<keyword evidence="3 5" id="KW-0863">Zinc-finger</keyword>
<gene>
    <name evidence="8" type="ORF">FOZ62_013213</name>
    <name evidence="9" type="ORF">FOZ63_014618</name>
</gene>
<feature type="region of interest" description="Disordered" evidence="6">
    <location>
        <begin position="202"/>
        <end position="225"/>
    </location>
</feature>
<dbReference type="PANTHER" id="PTHR47103">
    <property type="entry name" value="DNA-BINDING PROTEIN"/>
    <property type="match status" value="1"/>
</dbReference>
<dbReference type="Proteomes" id="UP000553632">
    <property type="component" value="Unassembled WGS sequence"/>
</dbReference>
<name>A0A7J6T857_PEROL</name>